<comment type="caution">
    <text evidence="1">The sequence shown here is derived from an EMBL/GenBank/DDBJ whole genome shotgun (WGS) entry which is preliminary data.</text>
</comment>
<dbReference type="STRING" id="331657.A0A4U0WW53"/>
<name>A0A4U0WW53_9PEZI</name>
<reference evidence="1 2" key="1">
    <citation type="submission" date="2017-03" db="EMBL/GenBank/DDBJ databases">
        <title>Genomes of endolithic fungi from Antarctica.</title>
        <authorList>
            <person name="Coleine C."/>
            <person name="Masonjones S."/>
            <person name="Stajich J.E."/>
        </authorList>
    </citation>
    <scope>NUCLEOTIDE SEQUENCE [LARGE SCALE GENOMIC DNA]</scope>
    <source>
        <strain evidence="1 2">CCFEE 5187</strain>
    </source>
</reference>
<dbReference type="OrthoDB" id="62952at2759"/>
<sequence length="361" mass="41283">MPADVLDRAELQNLSIEKMTSAMATTSLASVDSTTRIGQQDHAHAKRAKHVFSLLKLPGELRNQVYRLALVHRLKISVIPGREELAQPPLTRVCRQIRSESLPFFYGGNHFQVFIYIVPESTFVSWLGMIGDNNRALIRHLLFFETCWNSDAQAPLRKLRAFDIHMEIDVVSNIFIYVQQLQTFAVKDHAVIKHLDARRDRQHIARAEQAALSRTLREPKSGPFLFLKLPRELRDLIYRLVLISRMEIMASPYGKELVQPPLMRLCRQVRNESLPIFYGGNIFRAFCDYIPASKFASWLRMIGNDNCALLRSVSMGENLSASAKQAVLEELRRDGFQLRADVVVRSNFHGEFPVTALEVLL</sequence>
<gene>
    <name evidence="1" type="ORF">B0A49_07152</name>
</gene>
<dbReference type="Proteomes" id="UP000308768">
    <property type="component" value="Unassembled WGS sequence"/>
</dbReference>
<dbReference type="InterPro" id="IPR038883">
    <property type="entry name" value="AN11006-like"/>
</dbReference>
<evidence type="ECO:0000313" key="2">
    <source>
        <dbReference type="Proteomes" id="UP000308768"/>
    </source>
</evidence>
<accession>A0A4U0WW53</accession>
<dbReference type="EMBL" id="NAJN01000961">
    <property type="protein sequence ID" value="TKA66978.1"/>
    <property type="molecule type" value="Genomic_DNA"/>
</dbReference>
<dbReference type="PANTHER" id="PTHR42085">
    <property type="entry name" value="F-BOX DOMAIN-CONTAINING PROTEIN"/>
    <property type="match status" value="1"/>
</dbReference>
<dbReference type="PANTHER" id="PTHR42085:SF2">
    <property type="entry name" value="F-BOX DOMAIN-CONTAINING PROTEIN"/>
    <property type="match status" value="1"/>
</dbReference>
<protein>
    <recommendedName>
        <fullName evidence="3">F-box domain-containing protein</fullName>
    </recommendedName>
</protein>
<organism evidence="1 2">
    <name type="scientific">Cryomyces minteri</name>
    <dbReference type="NCBI Taxonomy" id="331657"/>
    <lineage>
        <taxon>Eukaryota</taxon>
        <taxon>Fungi</taxon>
        <taxon>Dikarya</taxon>
        <taxon>Ascomycota</taxon>
        <taxon>Pezizomycotina</taxon>
        <taxon>Dothideomycetes</taxon>
        <taxon>Dothideomycetes incertae sedis</taxon>
        <taxon>Cryomyces</taxon>
    </lineage>
</organism>
<dbReference type="AlphaFoldDB" id="A0A4U0WW53"/>
<evidence type="ECO:0008006" key="3">
    <source>
        <dbReference type="Google" id="ProtNLM"/>
    </source>
</evidence>
<evidence type="ECO:0000313" key="1">
    <source>
        <dbReference type="EMBL" id="TKA66978.1"/>
    </source>
</evidence>
<keyword evidence="2" id="KW-1185">Reference proteome</keyword>
<proteinExistence type="predicted"/>